<gene>
    <name evidence="2" type="ORF">NE237_005597</name>
</gene>
<dbReference type="Gene3D" id="3.30.420.10">
    <property type="entry name" value="Ribonuclease H-like superfamily/Ribonuclease H"/>
    <property type="match status" value="1"/>
</dbReference>
<evidence type="ECO:0000313" key="3">
    <source>
        <dbReference type="Proteomes" id="UP001141806"/>
    </source>
</evidence>
<accession>A0A9Q0GL80</accession>
<name>A0A9Q0GL80_9MAGN</name>
<dbReference type="Gene3D" id="1.10.340.70">
    <property type="match status" value="1"/>
</dbReference>
<dbReference type="GO" id="GO:0003676">
    <property type="term" value="F:nucleic acid binding"/>
    <property type="evidence" value="ECO:0007669"/>
    <property type="project" value="InterPro"/>
</dbReference>
<dbReference type="InterPro" id="IPR041588">
    <property type="entry name" value="Integrase_H2C2"/>
</dbReference>
<dbReference type="SUPFAM" id="SSF53098">
    <property type="entry name" value="Ribonuclease H-like"/>
    <property type="match status" value="1"/>
</dbReference>
<dbReference type="EMBL" id="JAMYWD010001337">
    <property type="protein sequence ID" value="KAJ4943957.1"/>
    <property type="molecule type" value="Genomic_DNA"/>
</dbReference>
<proteinExistence type="predicted"/>
<feature type="domain" description="Integrase catalytic" evidence="1">
    <location>
        <begin position="208"/>
        <end position="296"/>
    </location>
</feature>
<dbReference type="PANTHER" id="PTHR37984">
    <property type="entry name" value="PROTEIN CBG26694"/>
    <property type="match status" value="1"/>
</dbReference>
<reference evidence="2" key="1">
    <citation type="journal article" date="2023" name="Plant J.">
        <title>The genome of the king protea, Protea cynaroides.</title>
        <authorList>
            <person name="Chang J."/>
            <person name="Duong T.A."/>
            <person name="Schoeman C."/>
            <person name="Ma X."/>
            <person name="Roodt D."/>
            <person name="Barker N."/>
            <person name="Li Z."/>
            <person name="Van de Peer Y."/>
            <person name="Mizrachi E."/>
        </authorList>
    </citation>
    <scope>NUCLEOTIDE SEQUENCE</scope>
    <source>
        <tissue evidence="2">Young leaves</tissue>
    </source>
</reference>
<sequence length="296" mass="34188">MRQRRWLELLKDYDCDIQYHPGKANVVADALSRKWASKPEVGPSTNAALCAAASSSMEIDEEHIIETVEDLVEQGLIHKFTMMFATLKISPYLVDEVKVAILQDPHLKTVQEDLEKGTSNPDFTLDSDKVLRYRGRLCIPESEDCNIRDRVMTEAHYTPYSVHPGSTKMYHDLRRLYWWRGMKADIARFVFQCLNCQQVKAEWQRPTGLLQPLSEPAWKWDCITMDFVTGLPLTPRSVDAVWVIVDRLTKIARFIAVRPLYTMEKLAKLYVDNIVRLHGVPESIVSDRDPRFTSKF</sequence>
<dbReference type="InterPro" id="IPR001584">
    <property type="entry name" value="Integrase_cat-core"/>
</dbReference>
<dbReference type="InterPro" id="IPR012337">
    <property type="entry name" value="RNaseH-like_sf"/>
</dbReference>
<dbReference type="OrthoDB" id="1938712at2759"/>
<dbReference type="PANTHER" id="PTHR37984:SF5">
    <property type="entry name" value="PROTEIN NYNRIN-LIKE"/>
    <property type="match status" value="1"/>
</dbReference>
<evidence type="ECO:0000259" key="1">
    <source>
        <dbReference type="PROSITE" id="PS50994"/>
    </source>
</evidence>
<evidence type="ECO:0000313" key="2">
    <source>
        <dbReference type="EMBL" id="KAJ4943957.1"/>
    </source>
</evidence>
<dbReference type="InterPro" id="IPR050951">
    <property type="entry name" value="Retrovirus_Pol_polyprotein"/>
</dbReference>
<keyword evidence="3" id="KW-1185">Reference proteome</keyword>
<protein>
    <recommendedName>
        <fullName evidence="1">Integrase catalytic domain-containing protein</fullName>
    </recommendedName>
</protein>
<organism evidence="2 3">
    <name type="scientific">Protea cynaroides</name>
    <dbReference type="NCBI Taxonomy" id="273540"/>
    <lineage>
        <taxon>Eukaryota</taxon>
        <taxon>Viridiplantae</taxon>
        <taxon>Streptophyta</taxon>
        <taxon>Embryophyta</taxon>
        <taxon>Tracheophyta</taxon>
        <taxon>Spermatophyta</taxon>
        <taxon>Magnoliopsida</taxon>
        <taxon>Proteales</taxon>
        <taxon>Proteaceae</taxon>
        <taxon>Protea</taxon>
    </lineage>
</organism>
<dbReference type="InterPro" id="IPR036397">
    <property type="entry name" value="RNaseH_sf"/>
</dbReference>
<dbReference type="Pfam" id="PF17921">
    <property type="entry name" value="Integrase_H2C2"/>
    <property type="match status" value="1"/>
</dbReference>
<dbReference type="GO" id="GO:0015074">
    <property type="term" value="P:DNA integration"/>
    <property type="evidence" value="ECO:0007669"/>
    <property type="project" value="InterPro"/>
</dbReference>
<dbReference type="Proteomes" id="UP001141806">
    <property type="component" value="Unassembled WGS sequence"/>
</dbReference>
<dbReference type="PROSITE" id="PS50994">
    <property type="entry name" value="INTEGRASE"/>
    <property type="match status" value="1"/>
</dbReference>
<dbReference type="AlphaFoldDB" id="A0A9Q0GL80"/>
<comment type="caution">
    <text evidence="2">The sequence shown here is derived from an EMBL/GenBank/DDBJ whole genome shotgun (WGS) entry which is preliminary data.</text>
</comment>